<keyword evidence="2" id="KW-0238">DNA-binding</keyword>
<evidence type="ECO:0000259" key="4">
    <source>
        <dbReference type="PROSITE" id="PS50043"/>
    </source>
</evidence>
<dbReference type="CDD" id="cd06170">
    <property type="entry name" value="LuxR_C_like"/>
    <property type="match status" value="1"/>
</dbReference>
<dbReference type="Pfam" id="PF00196">
    <property type="entry name" value="GerE"/>
    <property type="match status" value="1"/>
</dbReference>
<dbReference type="Proteomes" id="UP000254764">
    <property type="component" value="Unassembled WGS sequence"/>
</dbReference>
<keyword evidence="1" id="KW-0805">Transcription regulation</keyword>
<dbReference type="SMART" id="SM00421">
    <property type="entry name" value="HTH_LUXR"/>
    <property type="match status" value="1"/>
</dbReference>
<evidence type="ECO:0000256" key="1">
    <source>
        <dbReference type="ARBA" id="ARBA00023015"/>
    </source>
</evidence>
<dbReference type="PROSITE" id="PS50043">
    <property type="entry name" value="HTH_LUXR_2"/>
    <property type="match status" value="1"/>
</dbReference>
<dbReference type="InterPro" id="IPR000792">
    <property type="entry name" value="Tscrpt_reg_LuxR_C"/>
</dbReference>
<evidence type="ECO:0000256" key="3">
    <source>
        <dbReference type="ARBA" id="ARBA00023163"/>
    </source>
</evidence>
<dbReference type="PROSITE" id="PS00622">
    <property type="entry name" value="HTH_LUXR_1"/>
    <property type="match status" value="1"/>
</dbReference>
<evidence type="ECO:0000313" key="6">
    <source>
        <dbReference type="Proteomes" id="UP000254764"/>
    </source>
</evidence>
<dbReference type="Gene3D" id="3.30.450.80">
    <property type="entry name" value="Transcription factor LuxR-like, autoinducer-binding domain"/>
    <property type="match status" value="1"/>
</dbReference>
<dbReference type="InterPro" id="IPR036693">
    <property type="entry name" value="TF_LuxR_autoind-bd_dom_sf"/>
</dbReference>
<dbReference type="InterPro" id="IPR016032">
    <property type="entry name" value="Sig_transdc_resp-reg_C-effctor"/>
</dbReference>
<gene>
    <name evidence="5" type="ORF">RHIZ70_2229</name>
</gene>
<reference evidence="6" key="1">
    <citation type="submission" date="2018-07" db="EMBL/GenBank/DDBJ databases">
        <authorList>
            <person name="Peiro R."/>
            <person name="Begona"/>
            <person name="Cbmso G."/>
            <person name="Lopez M."/>
            <person name="Gonzalez S."/>
        </authorList>
    </citation>
    <scope>NUCLEOTIDE SEQUENCE [LARGE SCALE GENOMIC DNA]</scope>
</reference>
<dbReference type="GO" id="GO:0003677">
    <property type="term" value="F:DNA binding"/>
    <property type="evidence" value="ECO:0007669"/>
    <property type="project" value="UniProtKB-KW"/>
</dbReference>
<dbReference type="Pfam" id="PF03472">
    <property type="entry name" value="Autoind_bind"/>
    <property type="match status" value="1"/>
</dbReference>
<dbReference type="AlphaFoldDB" id="A0A376AFA3"/>
<dbReference type="SUPFAM" id="SSF75516">
    <property type="entry name" value="Pheromone-binding domain of LuxR-like quorum-sensing transcription factors"/>
    <property type="match status" value="1"/>
</dbReference>
<dbReference type="EMBL" id="UEYP01000002">
    <property type="protein sequence ID" value="SSC66521.1"/>
    <property type="molecule type" value="Genomic_DNA"/>
</dbReference>
<dbReference type="PRINTS" id="PR00038">
    <property type="entry name" value="HTHLUXR"/>
</dbReference>
<organism evidence="5 6">
    <name type="scientific">Ciceribacter selenitireducens ATCC BAA-1503</name>
    <dbReference type="NCBI Taxonomy" id="1336235"/>
    <lineage>
        <taxon>Bacteria</taxon>
        <taxon>Pseudomonadati</taxon>
        <taxon>Pseudomonadota</taxon>
        <taxon>Alphaproteobacteria</taxon>
        <taxon>Hyphomicrobiales</taxon>
        <taxon>Rhizobiaceae</taxon>
        <taxon>Ciceribacter</taxon>
    </lineage>
</organism>
<proteinExistence type="predicted"/>
<evidence type="ECO:0000256" key="2">
    <source>
        <dbReference type="ARBA" id="ARBA00023125"/>
    </source>
</evidence>
<accession>A0A376AFA3</accession>
<keyword evidence="6" id="KW-1185">Reference proteome</keyword>
<feature type="domain" description="HTH luxR-type" evidence="4">
    <location>
        <begin position="162"/>
        <end position="227"/>
    </location>
</feature>
<dbReference type="InterPro" id="IPR005143">
    <property type="entry name" value="TF_LuxR_autoind-bd_dom"/>
</dbReference>
<keyword evidence="3" id="KW-0804">Transcription</keyword>
<name>A0A376AFA3_9HYPH</name>
<evidence type="ECO:0000313" key="5">
    <source>
        <dbReference type="EMBL" id="SSC66521.1"/>
    </source>
</evidence>
<sequence length="230" mass="25229">MRIQAVESLSEIGTVIHLLLRRFRFDYFKLFAARSAPTGSLRDHLLLTNVPPAFIDGFDAIGGLPAAPVRIFATSDRLAYQWHVSDLSVKAQGSAQVGQLMALLQEHGMSQGAYAALPTLDGRKHIFGVYGERDALTHADLDEFSFLSIHLLDRLETLEKRRAGQQTGISGLEIECLLMTAAGHDTAAIARRLSLSTRTVNYLVGSLCRKLGTDRLEHALAEAARLGYLD</sequence>
<dbReference type="GO" id="GO:0006355">
    <property type="term" value="P:regulation of DNA-templated transcription"/>
    <property type="evidence" value="ECO:0007669"/>
    <property type="project" value="InterPro"/>
</dbReference>
<dbReference type="InterPro" id="IPR036388">
    <property type="entry name" value="WH-like_DNA-bd_sf"/>
</dbReference>
<dbReference type="SUPFAM" id="SSF46894">
    <property type="entry name" value="C-terminal effector domain of the bipartite response regulators"/>
    <property type="match status" value="1"/>
</dbReference>
<dbReference type="Gene3D" id="1.10.10.10">
    <property type="entry name" value="Winged helix-like DNA-binding domain superfamily/Winged helix DNA-binding domain"/>
    <property type="match status" value="1"/>
</dbReference>
<protein>
    <recommendedName>
        <fullName evidence="4">HTH luxR-type domain-containing protein</fullName>
    </recommendedName>
</protein>